<gene>
    <name evidence="2" type="ORF">Z043_123446</name>
</gene>
<organism evidence="2 3">
    <name type="scientific">Scleropages formosus</name>
    <name type="common">Asian bonytongue</name>
    <name type="synonym">Osteoglossum formosum</name>
    <dbReference type="NCBI Taxonomy" id="113540"/>
    <lineage>
        <taxon>Eukaryota</taxon>
        <taxon>Metazoa</taxon>
        <taxon>Chordata</taxon>
        <taxon>Craniata</taxon>
        <taxon>Vertebrata</taxon>
        <taxon>Euteleostomi</taxon>
        <taxon>Actinopterygii</taxon>
        <taxon>Neopterygii</taxon>
        <taxon>Teleostei</taxon>
        <taxon>Osteoglossocephala</taxon>
        <taxon>Osteoglossomorpha</taxon>
        <taxon>Osteoglossiformes</taxon>
        <taxon>Osteoglossidae</taxon>
        <taxon>Scleropages</taxon>
    </lineage>
</organism>
<evidence type="ECO:0008006" key="4">
    <source>
        <dbReference type="Google" id="ProtNLM"/>
    </source>
</evidence>
<dbReference type="Proteomes" id="UP000034805">
    <property type="component" value="Unassembled WGS sequence"/>
</dbReference>
<feature type="compositionally biased region" description="Polar residues" evidence="1">
    <location>
        <begin position="27"/>
        <end position="37"/>
    </location>
</feature>
<feature type="compositionally biased region" description="Polar residues" evidence="1">
    <location>
        <begin position="463"/>
        <end position="476"/>
    </location>
</feature>
<evidence type="ECO:0000313" key="3">
    <source>
        <dbReference type="Proteomes" id="UP000034805"/>
    </source>
</evidence>
<feature type="region of interest" description="Disordered" evidence="1">
    <location>
        <begin position="1"/>
        <end position="37"/>
    </location>
</feature>
<sequence>TQGTGSSHSSPSHTISRPIPMPIRSASACTTPTHTPQDSLISVGGDIKEAFSQALLTTHEQSLSHLQSLISVFRNKHRPPCTECVPRTPHSALTETVSQQDLRLAPPLGTMAHRHAVLVFCYSTTAAWGRCSRLSYEDFKAHFQAMFGLPCTDQTASDPSAANYAVEFRILAEKSGWDQNALLACFRRGYVKNWCSRARVEPLISSLKPPSHWTALPGIESPACYRSHVHNSPRVDLPPPNGCAGSSVVSASTVGNPATSGSNALFALSPLPYRQCGGRMKIIILDGQPLGKGYVETQTEPLHLRVGACHKEQLQFYLISAPETPVILGFPWLAMHDPIFKWRTEAGSETESNVDSDFGRAQFEDLVPSPTSEKNFLAQINARKPGGTDDADDNSYENDSVLQLENELKMEELLKQSQQEKTYMMNTSQTDEGISTTNEDCCVYTCEEQGLLGQPEWNEKMSSVSLSGKLTPGVTSPSPPPPYPAARAATCYQ</sequence>
<evidence type="ECO:0000256" key="1">
    <source>
        <dbReference type="SAM" id="MobiDB-lite"/>
    </source>
</evidence>
<feature type="non-terminal residue" evidence="2">
    <location>
        <position position="493"/>
    </location>
</feature>
<feature type="compositionally biased region" description="Low complexity" evidence="1">
    <location>
        <begin position="1"/>
        <end position="18"/>
    </location>
</feature>
<accession>A0A0N8JVP4</accession>
<name>A0A0N8JVP4_SCLFO</name>
<feature type="region of interest" description="Disordered" evidence="1">
    <location>
        <begin position="463"/>
        <end position="493"/>
    </location>
</feature>
<evidence type="ECO:0000313" key="2">
    <source>
        <dbReference type="EMBL" id="KPP58705.1"/>
    </source>
</evidence>
<dbReference type="EMBL" id="JARO02013407">
    <property type="protein sequence ID" value="KPP58705.1"/>
    <property type="molecule type" value="Genomic_DNA"/>
</dbReference>
<feature type="non-terminal residue" evidence="2">
    <location>
        <position position="1"/>
    </location>
</feature>
<protein>
    <recommendedName>
        <fullName evidence="4">Retrotransposon gag domain-containing protein</fullName>
    </recommendedName>
</protein>
<proteinExistence type="predicted"/>
<reference evidence="2 3" key="1">
    <citation type="submission" date="2015-08" db="EMBL/GenBank/DDBJ databases">
        <title>The genome of the Asian arowana (Scleropages formosus).</title>
        <authorList>
            <person name="Tan M.H."/>
            <person name="Gan H.M."/>
            <person name="Croft L.J."/>
            <person name="Austin C.M."/>
        </authorList>
    </citation>
    <scope>NUCLEOTIDE SEQUENCE [LARGE SCALE GENOMIC DNA]</scope>
    <source>
        <strain evidence="2">Aro1</strain>
    </source>
</reference>
<dbReference type="AlphaFoldDB" id="A0A0N8JVP4"/>
<comment type="caution">
    <text evidence="2">The sequence shown here is derived from an EMBL/GenBank/DDBJ whole genome shotgun (WGS) entry which is preliminary data.</text>
</comment>